<keyword evidence="1" id="KW-0645">Protease</keyword>
<evidence type="ECO:0000313" key="3">
    <source>
        <dbReference type="EMBL" id="MEQ2226914.1"/>
    </source>
</evidence>
<dbReference type="Proteomes" id="UP001482620">
    <property type="component" value="Unassembled WGS sequence"/>
</dbReference>
<keyword evidence="1" id="KW-0482">Metalloprotease</keyword>
<gene>
    <name evidence="3" type="ORF">ILYODFUR_032285</name>
</gene>
<reference evidence="3 4" key="1">
    <citation type="submission" date="2021-06" db="EMBL/GenBank/DDBJ databases">
        <authorList>
            <person name="Palmer J.M."/>
        </authorList>
    </citation>
    <scope>NUCLEOTIDE SEQUENCE [LARGE SCALE GENOMIC DNA]</scope>
    <source>
        <strain evidence="4">if_2019</strain>
        <tissue evidence="3">Muscle</tissue>
    </source>
</reference>
<dbReference type="InterPro" id="IPR002477">
    <property type="entry name" value="Peptidoglycan-bd-like"/>
</dbReference>
<proteinExistence type="predicted"/>
<feature type="domain" description="Peptidoglycan binding-like" evidence="2">
    <location>
        <begin position="51"/>
        <end position="82"/>
    </location>
</feature>
<dbReference type="PANTHER" id="PTHR10201:SF297">
    <property type="entry name" value="MATRIX METALLOPROTEINASE-20"/>
    <property type="match status" value="1"/>
</dbReference>
<protein>
    <recommendedName>
        <fullName evidence="2">Peptidoglycan binding-like domain-containing protein</fullName>
    </recommendedName>
</protein>
<dbReference type="EMBL" id="JAHRIQ010016785">
    <property type="protein sequence ID" value="MEQ2226914.1"/>
    <property type="molecule type" value="Genomic_DNA"/>
</dbReference>
<dbReference type="Pfam" id="PF01471">
    <property type="entry name" value="PG_binding_1"/>
    <property type="match status" value="1"/>
</dbReference>
<dbReference type="InterPro" id="IPR036365">
    <property type="entry name" value="PGBD-like_sf"/>
</dbReference>
<organism evidence="3 4">
    <name type="scientific">Ilyodon furcidens</name>
    <name type="common">goldbreast splitfin</name>
    <dbReference type="NCBI Taxonomy" id="33524"/>
    <lineage>
        <taxon>Eukaryota</taxon>
        <taxon>Metazoa</taxon>
        <taxon>Chordata</taxon>
        <taxon>Craniata</taxon>
        <taxon>Vertebrata</taxon>
        <taxon>Euteleostomi</taxon>
        <taxon>Actinopterygii</taxon>
        <taxon>Neopterygii</taxon>
        <taxon>Teleostei</taxon>
        <taxon>Neoteleostei</taxon>
        <taxon>Acanthomorphata</taxon>
        <taxon>Ovalentaria</taxon>
        <taxon>Atherinomorphae</taxon>
        <taxon>Cyprinodontiformes</taxon>
        <taxon>Goodeidae</taxon>
        <taxon>Ilyodon</taxon>
    </lineage>
</organism>
<dbReference type="Gene3D" id="3.40.390.10">
    <property type="entry name" value="Collagenase (Catalytic Domain)"/>
    <property type="match status" value="1"/>
</dbReference>
<evidence type="ECO:0000313" key="4">
    <source>
        <dbReference type="Proteomes" id="UP001482620"/>
    </source>
</evidence>
<dbReference type="SUPFAM" id="SSF47090">
    <property type="entry name" value="PGBD-like"/>
    <property type="match status" value="1"/>
</dbReference>
<accession>A0ABV0T262</accession>
<dbReference type="PANTHER" id="PTHR10201">
    <property type="entry name" value="MATRIX METALLOPROTEINASE"/>
    <property type="match status" value="1"/>
</dbReference>
<evidence type="ECO:0000256" key="1">
    <source>
        <dbReference type="ARBA" id="ARBA00023049"/>
    </source>
</evidence>
<dbReference type="InterPro" id="IPR024079">
    <property type="entry name" value="MetalloPept_cat_dom_sf"/>
</dbReference>
<name>A0ABV0T262_9TELE</name>
<keyword evidence="4" id="KW-1185">Reference proteome</keyword>
<comment type="caution">
    <text evidence="3">The sequence shown here is derived from an EMBL/GenBank/DDBJ whole genome shotgun (WGS) entry which is preliminary data.</text>
</comment>
<evidence type="ECO:0000259" key="2">
    <source>
        <dbReference type="Pfam" id="PF01471"/>
    </source>
</evidence>
<sequence length="112" mass="13216">MEVCGLTSQNVEKSTEYKHFYCTFQQSYLTTFYTLSLEGRDNRGPTRRIRSASPMEEKVREMQNFFGLRETGILDSNTLDVMKKLRCGVPDVDNYSFYPYQPKWKNHTISYT</sequence>
<keyword evidence="1" id="KW-0378">Hydrolase</keyword>